<comment type="similarity">
    <text evidence="1">Belongs to the peptidase A31 family.</text>
</comment>
<dbReference type="RefSeq" id="WP_232470508.1">
    <property type="nucleotide sequence ID" value="NZ_CP104311.1"/>
</dbReference>
<evidence type="ECO:0000256" key="1">
    <source>
        <dbReference type="ARBA" id="ARBA00006814"/>
    </source>
</evidence>
<keyword evidence="4" id="KW-0479">Metal-binding</keyword>
<dbReference type="PANTHER" id="PTHR30302:SF1">
    <property type="entry name" value="HYDROGENASE 2 MATURATION PROTEASE"/>
    <property type="match status" value="1"/>
</dbReference>
<dbReference type="SUPFAM" id="SSF53163">
    <property type="entry name" value="HybD-like"/>
    <property type="match status" value="1"/>
</dbReference>
<evidence type="ECO:0000256" key="2">
    <source>
        <dbReference type="ARBA" id="ARBA00022596"/>
    </source>
</evidence>
<dbReference type="PANTHER" id="PTHR30302">
    <property type="entry name" value="HYDROGENASE 1 MATURATION PROTEASE"/>
    <property type="match status" value="1"/>
</dbReference>
<dbReference type="Proteomes" id="UP001359308">
    <property type="component" value="Chromosome"/>
</dbReference>
<dbReference type="NCBIfam" id="TIGR00072">
    <property type="entry name" value="hydrog_prot"/>
    <property type="match status" value="1"/>
</dbReference>
<proteinExistence type="inferred from homology"/>
<keyword evidence="8" id="KW-1185">Reference proteome</keyword>
<dbReference type="EMBL" id="CP104311">
    <property type="protein sequence ID" value="WWF03238.1"/>
    <property type="molecule type" value="Genomic_DNA"/>
</dbReference>
<dbReference type="Pfam" id="PF01750">
    <property type="entry name" value="HycI"/>
    <property type="match status" value="1"/>
</dbReference>
<evidence type="ECO:0000256" key="4">
    <source>
        <dbReference type="ARBA" id="ARBA00022723"/>
    </source>
</evidence>
<dbReference type="NCBIfam" id="TIGR00140">
    <property type="entry name" value="hupD"/>
    <property type="match status" value="1"/>
</dbReference>
<dbReference type="Gene3D" id="3.40.50.1450">
    <property type="entry name" value="HybD-like"/>
    <property type="match status" value="1"/>
</dbReference>
<dbReference type="CDD" id="cd06062">
    <property type="entry name" value="H2MP_MemB-H2up"/>
    <property type="match status" value="1"/>
</dbReference>
<evidence type="ECO:0000313" key="7">
    <source>
        <dbReference type="EMBL" id="WWF03238.1"/>
    </source>
</evidence>
<dbReference type="InterPro" id="IPR004419">
    <property type="entry name" value="Pept_A31_hyd_express"/>
</dbReference>
<keyword evidence="3" id="KW-0645">Protease</keyword>
<evidence type="ECO:0000313" key="8">
    <source>
        <dbReference type="Proteomes" id="UP001359308"/>
    </source>
</evidence>
<reference evidence="7 8" key="1">
    <citation type="submission" date="2022-09" db="EMBL/GenBank/DDBJ databases">
        <authorList>
            <person name="Giprobiosintez L."/>
        </authorList>
    </citation>
    <scope>NUCLEOTIDE SEQUENCE [LARGE SCALE GENOMIC DNA]</scope>
    <source>
        <strain evidence="8">VKPM-B-12549 (GBS-15)</strain>
    </source>
</reference>
<evidence type="ECO:0000256" key="5">
    <source>
        <dbReference type="ARBA" id="ARBA00022750"/>
    </source>
</evidence>
<protein>
    <submittedName>
        <fullName evidence="7">HyaD/HybD family hydrogenase maturation endopeptidase</fullName>
    </submittedName>
</protein>
<dbReference type="InterPro" id="IPR000671">
    <property type="entry name" value="Peptidase_A31"/>
</dbReference>
<organism evidence="7 8">
    <name type="scientific">Methylococcus capsulatus</name>
    <dbReference type="NCBI Taxonomy" id="414"/>
    <lineage>
        <taxon>Bacteria</taxon>
        <taxon>Pseudomonadati</taxon>
        <taxon>Pseudomonadota</taxon>
        <taxon>Gammaproteobacteria</taxon>
        <taxon>Methylococcales</taxon>
        <taxon>Methylococcaceae</taxon>
        <taxon>Methylococcus</taxon>
    </lineage>
</organism>
<dbReference type="InterPro" id="IPR023430">
    <property type="entry name" value="Pept_HybD-like_dom_sf"/>
</dbReference>
<accession>A0ABZ2F7L2</accession>
<dbReference type="PRINTS" id="PR00446">
    <property type="entry name" value="HYDRGNUPTAKE"/>
</dbReference>
<evidence type="ECO:0000256" key="3">
    <source>
        <dbReference type="ARBA" id="ARBA00022670"/>
    </source>
</evidence>
<keyword evidence="2" id="KW-0533">Nickel</keyword>
<keyword evidence="6" id="KW-0378">Hydrolase</keyword>
<gene>
    <name evidence="7" type="ORF">N4J17_06365</name>
</gene>
<sequence>MLPRVLILGIGNLLWADEGFGVRVAQALQRDYVFPENVTVMDGGTQGLALIPYVQESEVLIVADAVDFGQAPASLLEARDEDVPAYLHSGKTSLHQVSFQEVLALCKLMGQGPERLYLVGVQPVDMEDFGGSLTPPVKAQLEPAIARILAFCAELGLPGWRRPAGDCTADALEMTQYERQRPSAEAACRIGDVRFLPGDPRKTTHPARDSDISKDLPCKTILLS</sequence>
<evidence type="ECO:0000256" key="6">
    <source>
        <dbReference type="ARBA" id="ARBA00022801"/>
    </source>
</evidence>
<keyword evidence="5" id="KW-0064">Aspartyl protease</keyword>
<name>A0ABZ2F7L2_METCP</name>